<keyword evidence="2" id="KW-1133">Transmembrane helix</keyword>
<feature type="transmembrane region" description="Helical" evidence="2">
    <location>
        <begin position="97"/>
        <end position="118"/>
    </location>
</feature>
<comment type="caution">
    <text evidence="3">The sequence shown here is derived from an EMBL/GenBank/DDBJ whole genome shotgun (WGS) entry which is preliminary data.</text>
</comment>
<evidence type="ECO:0000313" key="3">
    <source>
        <dbReference type="EMBL" id="PTD02840.1"/>
    </source>
</evidence>
<dbReference type="EMBL" id="PVEM01000016">
    <property type="protein sequence ID" value="PTD02840.1"/>
    <property type="molecule type" value="Genomic_DNA"/>
</dbReference>
<reference evidence="3 4" key="1">
    <citation type="submission" date="2018-02" db="EMBL/GenBank/DDBJ databases">
        <title>Fusarium culmorum secondary metabolites in fungal-bacterial-plant interactions.</title>
        <authorList>
            <person name="Schmidt R."/>
        </authorList>
    </citation>
    <scope>NUCLEOTIDE SEQUENCE [LARGE SCALE GENOMIC DNA]</scope>
    <source>
        <strain evidence="3 4">PV</strain>
    </source>
</reference>
<dbReference type="OrthoDB" id="188042at2759"/>
<dbReference type="AlphaFoldDB" id="A0A2T4GHA3"/>
<feature type="compositionally biased region" description="Basic and acidic residues" evidence="1">
    <location>
        <begin position="8"/>
        <end position="19"/>
    </location>
</feature>
<organism evidence="3 4">
    <name type="scientific">Fusarium culmorum</name>
    <dbReference type="NCBI Taxonomy" id="5516"/>
    <lineage>
        <taxon>Eukaryota</taxon>
        <taxon>Fungi</taxon>
        <taxon>Dikarya</taxon>
        <taxon>Ascomycota</taxon>
        <taxon>Pezizomycotina</taxon>
        <taxon>Sordariomycetes</taxon>
        <taxon>Hypocreomycetidae</taxon>
        <taxon>Hypocreales</taxon>
        <taxon>Nectriaceae</taxon>
        <taxon>Fusarium</taxon>
    </lineage>
</organism>
<keyword evidence="2" id="KW-0472">Membrane</keyword>
<keyword evidence="2" id="KW-0812">Transmembrane</keyword>
<protein>
    <submittedName>
        <fullName evidence="3">Putative vacuolar protein sorting-associated protein TDA6</fullName>
    </submittedName>
</protein>
<dbReference type="PANTHER" id="PTHR48172">
    <property type="match status" value="1"/>
</dbReference>
<evidence type="ECO:0000313" key="4">
    <source>
        <dbReference type="Proteomes" id="UP000241587"/>
    </source>
</evidence>
<feature type="region of interest" description="Disordered" evidence="1">
    <location>
        <begin position="285"/>
        <end position="337"/>
    </location>
</feature>
<feature type="region of interest" description="Disordered" evidence="1">
    <location>
        <begin position="1"/>
        <end position="26"/>
    </location>
</feature>
<sequence>MPESGIPGDRRLTGSRETRNSPILSGTHPKLVQSCKFAVPLPKRSSTCITHPCLASPHPPLTHYLLGTYVTPQPVTAHSANLSVPLPINAMIWLRRFSILLAFVLLVSFGAWLLPRILDPTDKGPERRERDRRWVNSSPYFLDRQACRWMSICGLHHLRSDPATRGNNEDEEPEWGDLKRRSLAWEPEEIPRQDHKRNKNQRRRILRNIPDYVTKHAPLVHLYSGEEFWPSDIGQHIEHMTAYAGDELINSTEKWTLHNLHELNKYSGNITLRSDDDVESRPNWLHSHYNVPNPFPDDHDGDQDTKIPIGNPQGQPESREPSTWYDVGKNRPIHKISDPRHRKFQNGRRSESYGHKPDENGYSAAPAVLVVVDKGSGIVDAFWFFFYSYNLGQTVLGIRFGNHVGDWEHCMVRFEHGIPRGVFFSEHEGGQAYAFEAVEKRGERPVIYSAVGSHAMYALPGDHPYIIPFKLLKDVTDKGPLWDPSLNNYAYHYDYTKEGGHEPGDTEEPLSLVPAASNPHAPTSWFHYRGHWGDEVYSLADPRQWRFFGQYHYVTGPDGPMFKTLDRGKMCQKQSCKILYNLDPKNTWY</sequence>
<evidence type="ECO:0000256" key="2">
    <source>
        <dbReference type="SAM" id="Phobius"/>
    </source>
</evidence>
<dbReference type="Pfam" id="PF06101">
    <property type="entry name" value="Vps62"/>
    <property type="match status" value="1"/>
</dbReference>
<keyword evidence="4" id="KW-1185">Reference proteome</keyword>
<gene>
    <name evidence="3" type="ORF">FCULG_00009734</name>
</gene>
<name>A0A2T4GHA3_FUSCU</name>
<accession>A0A2T4GHA3</accession>
<proteinExistence type="predicted"/>
<dbReference type="InterPro" id="IPR009291">
    <property type="entry name" value="Vps62"/>
</dbReference>
<feature type="compositionally biased region" description="Basic and acidic residues" evidence="1">
    <location>
        <begin position="296"/>
        <end position="305"/>
    </location>
</feature>
<dbReference type="PANTHER" id="PTHR48172:SF2">
    <property type="entry name" value="VACUOLAR PROTEIN SORTING PROTEIN 62"/>
    <property type="match status" value="1"/>
</dbReference>
<evidence type="ECO:0000256" key="1">
    <source>
        <dbReference type="SAM" id="MobiDB-lite"/>
    </source>
</evidence>
<dbReference type="OMA" id="FWPGDIA"/>
<dbReference type="Proteomes" id="UP000241587">
    <property type="component" value="Unassembled WGS sequence"/>
</dbReference>